<evidence type="ECO:0000313" key="2">
    <source>
        <dbReference type="EMBL" id="KAL1374107.1"/>
    </source>
</evidence>
<accession>A0ABD1CCI7</accession>
<feature type="region of interest" description="Disordered" evidence="1">
    <location>
        <begin position="1"/>
        <end position="23"/>
    </location>
</feature>
<dbReference type="AlphaFoldDB" id="A0ABD1CCI7"/>
<feature type="non-terminal residue" evidence="2">
    <location>
        <position position="41"/>
    </location>
</feature>
<gene>
    <name evidence="2" type="ORF">pipiens_005003</name>
</gene>
<comment type="caution">
    <text evidence="2">The sequence shown here is derived from an EMBL/GenBank/DDBJ whole genome shotgun (WGS) entry which is preliminary data.</text>
</comment>
<protein>
    <submittedName>
        <fullName evidence="2">Uncharacterized protein</fullName>
    </submittedName>
</protein>
<name>A0ABD1CCI7_CULPP</name>
<organism evidence="2 3">
    <name type="scientific">Culex pipiens pipiens</name>
    <name type="common">Northern house mosquito</name>
    <dbReference type="NCBI Taxonomy" id="38569"/>
    <lineage>
        <taxon>Eukaryota</taxon>
        <taxon>Metazoa</taxon>
        <taxon>Ecdysozoa</taxon>
        <taxon>Arthropoda</taxon>
        <taxon>Hexapoda</taxon>
        <taxon>Insecta</taxon>
        <taxon>Pterygota</taxon>
        <taxon>Neoptera</taxon>
        <taxon>Endopterygota</taxon>
        <taxon>Diptera</taxon>
        <taxon>Nematocera</taxon>
        <taxon>Culicoidea</taxon>
        <taxon>Culicidae</taxon>
        <taxon>Culicinae</taxon>
        <taxon>Culicini</taxon>
        <taxon>Culex</taxon>
        <taxon>Culex</taxon>
    </lineage>
</organism>
<reference evidence="2 3" key="1">
    <citation type="submission" date="2024-05" db="EMBL/GenBank/DDBJ databases">
        <title>Culex pipiens pipiens assembly and annotation.</title>
        <authorList>
            <person name="Alout H."/>
            <person name="Durand T."/>
        </authorList>
    </citation>
    <scope>NUCLEOTIDE SEQUENCE [LARGE SCALE GENOMIC DNA]</scope>
    <source>
        <strain evidence="2">HA-2024</strain>
        <tissue evidence="2">Whole body</tissue>
    </source>
</reference>
<dbReference type="Proteomes" id="UP001562425">
    <property type="component" value="Unassembled WGS sequence"/>
</dbReference>
<proteinExistence type="predicted"/>
<dbReference type="EMBL" id="JBEHCU010013659">
    <property type="protein sequence ID" value="KAL1374107.1"/>
    <property type="molecule type" value="Genomic_DNA"/>
</dbReference>
<sequence length="41" mass="4509">MSFDNSLPETEESLPPSLLAEPGPAHLAELNNLTKRFADQQ</sequence>
<evidence type="ECO:0000256" key="1">
    <source>
        <dbReference type="SAM" id="MobiDB-lite"/>
    </source>
</evidence>
<keyword evidence="3" id="KW-1185">Reference proteome</keyword>
<evidence type="ECO:0000313" key="3">
    <source>
        <dbReference type="Proteomes" id="UP001562425"/>
    </source>
</evidence>